<comment type="caution">
    <text evidence="13">The sequence shown here is derived from an EMBL/GenBank/DDBJ whole genome shotgun (WGS) entry which is preliminary data.</text>
</comment>
<feature type="domain" description="Histidine kinase" evidence="12">
    <location>
        <begin position="305"/>
        <end position="517"/>
    </location>
</feature>
<keyword evidence="3" id="KW-0597">Phosphoprotein</keyword>
<dbReference type="Gene3D" id="1.10.287.130">
    <property type="match status" value="1"/>
</dbReference>
<dbReference type="InterPro" id="IPR003594">
    <property type="entry name" value="HATPase_dom"/>
</dbReference>
<keyword evidence="14" id="KW-1185">Reference proteome</keyword>
<dbReference type="SUPFAM" id="SSF47384">
    <property type="entry name" value="Homodimeric domain of signal transducing histidine kinase"/>
    <property type="match status" value="1"/>
</dbReference>
<dbReference type="GO" id="GO:0007234">
    <property type="term" value="P:osmosensory signaling via phosphorelay pathway"/>
    <property type="evidence" value="ECO:0007669"/>
    <property type="project" value="TreeGrafter"/>
</dbReference>
<dbReference type="InterPro" id="IPR036890">
    <property type="entry name" value="HATPase_C_sf"/>
</dbReference>
<sequence>MCAESAAAPGTARARRATRVPAGQPLRFAAPSGSSFFAFSRGRAMRLDHKLEQTIGAAYLVAILAALVIGGVASFALQSVIASQDRVEDIYGAELIEVERLRASAMEKSAQGRAYLLTSDAELLEESYAARKAFEARLGVLLARAEDPAERARLERIAAAQKAHHEALARAFAVHRAGGKPEDVGRVVGAEVIPKLGALEVAIGDYELFVDSRLEVARDGARQAASRASRLVVIVACGAVLLAAGLGVLLTRTMHRLYRAAEERLALFAREERARAEAEAARRDLAETVERLSRVNADLDAFAGRIAHDLRNLLTPISLVPPRLRRADDKEATERIAASLERSVTRANAVLEGLLAFSRSSRPDDTRQMASMREVIAEVAEELAQTATEVRAEVTIQVEDTRVACSPELLHVVVLNLLGNALKYLAGREERRVVVRACRTDDGFVELAVEDTGPGIPEGAKDRIFEPFYRVPGVHAPGTGIGLATVRRIVTAHEGRIACVSALGRGTTFRVWMPCAERKGLPLPPRPAPAGRGAPEATAPLPREGEGLGARES</sequence>
<evidence type="ECO:0000256" key="9">
    <source>
        <dbReference type="SAM" id="Coils"/>
    </source>
</evidence>
<gene>
    <name evidence="13" type="ORF">GF068_10115</name>
</gene>
<proteinExistence type="predicted"/>
<accession>A0A6N7PTZ3</accession>
<dbReference type="Gene3D" id="3.30.565.10">
    <property type="entry name" value="Histidine kinase-like ATPase, C-terminal domain"/>
    <property type="match status" value="1"/>
</dbReference>
<keyword evidence="9" id="KW-0175">Coiled coil</keyword>
<evidence type="ECO:0000256" key="2">
    <source>
        <dbReference type="ARBA" id="ARBA00012438"/>
    </source>
</evidence>
<dbReference type="GO" id="GO:0005524">
    <property type="term" value="F:ATP binding"/>
    <property type="evidence" value="ECO:0007669"/>
    <property type="project" value="UniProtKB-KW"/>
</dbReference>
<dbReference type="Pfam" id="PF02518">
    <property type="entry name" value="HATPase_c"/>
    <property type="match status" value="1"/>
</dbReference>
<feature type="compositionally biased region" description="Basic and acidic residues" evidence="10">
    <location>
        <begin position="543"/>
        <end position="553"/>
    </location>
</feature>
<keyword evidence="11" id="KW-0472">Membrane</keyword>
<keyword evidence="11" id="KW-0812">Transmembrane</keyword>
<evidence type="ECO:0000256" key="8">
    <source>
        <dbReference type="ARBA" id="ARBA00023012"/>
    </source>
</evidence>
<dbReference type="InterPro" id="IPR004358">
    <property type="entry name" value="Sig_transdc_His_kin-like_C"/>
</dbReference>
<feature type="region of interest" description="Disordered" evidence="10">
    <location>
        <begin position="519"/>
        <end position="553"/>
    </location>
</feature>
<name>A0A6N7PTZ3_9BACT</name>
<dbReference type="GO" id="GO:0030295">
    <property type="term" value="F:protein kinase activator activity"/>
    <property type="evidence" value="ECO:0007669"/>
    <property type="project" value="TreeGrafter"/>
</dbReference>
<evidence type="ECO:0000256" key="6">
    <source>
        <dbReference type="ARBA" id="ARBA00022777"/>
    </source>
</evidence>
<dbReference type="InterPro" id="IPR050351">
    <property type="entry name" value="BphY/WalK/GraS-like"/>
</dbReference>
<evidence type="ECO:0000259" key="12">
    <source>
        <dbReference type="PROSITE" id="PS50109"/>
    </source>
</evidence>
<dbReference type="CDD" id="cd00082">
    <property type="entry name" value="HisKA"/>
    <property type="match status" value="1"/>
</dbReference>
<keyword evidence="11" id="KW-1133">Transmembrane helix</keyword>
<dbReference type="InterPro" id="IPR003661">
    <property type="entry name" value="HisK_dim/P_dom"/>
</dbReference>
<comment type="catalytic activity">
    <reaction evidence="1">
        <text>ATP + protein L-histidine = ADP + protein N-phospho-L-histidine.</text>
        <dbReference type="EC" id="2.7.13.3"/>
    </reaction>
</comment>
<keyword evidence="5" id="KW-0547">Nucleotide-binding</keyword>
<dbReference type="InterPro" id="IPR036097">
    <property type="entry name" value="HisK_dim/P_sf"/>
</dbReference>
<evidence type="ECO:0000256" key="5">
    <source>
        <dbReference type="ARBA" id="ARBA00022741"/>
    </source>
</evidence>
<keyword evidence="4" id="KW-0808">Transferase</keyword>
<evidence type="ECO:0000256" key="1">
    <source>
        <dbReference type="ARBA" id="ARBA00000085"/>
    </source>
</evidence>
<dbReference type="PANTHER" id="PTHR42878:SF7">
    <property type="entry name" value="SENSOR HISTIDINE KINASE GLRK"/>
    <property type="match status" value="1"/>
</dbReference>
<evidence type="ECO:0000256" key="4">
    <source>
        <dbReference type="ARBA" id="ARBA00022679"/>
    </source>
</evidence>
<dbReference type="EC" id="2.7.13.3" evidence="2"/>
<feature type="transmembrane region" description="Helical" evidence="11">
    <location>
        <begin position="55"/>
        <end position="77"/>
    </location>
</feature>
<dbReference type="CDD" id="cd00075">
    <property type="entry name" value="HATPase"/>
    <property type="match status" value="1"/>
</dbReference>
<evidence type="ECO:0000256" key="7">
    <source>
        <dbReference type="ARBA" id="ARBA00022840"/>
    </source>
</evidence>
<dbReference type="PROSITE" id="PS50109">
    <property type="entry name" value="HIS_KIN"/>
    <property type="match status" value="1"/>
</dbReference>
<dbReference type="Pfam" id="PF05227">
    <property type="entry name" value="CHASE3"/>
    <property type="match status" value="1"/>
</dbReference>
<keyword evidence="7" id="KW-0067">ATP-binding</keyword>
<feature type="transmembrane region" description="Helical" evidence="11">
    <location>
        <begin position="231"/>
        <end position="250"/>
    </location>
</feature>
<evidence type="ECO:0000256" key="10">
    <source>
        <dbReference type="SAM" id="MobiDB-lite"/>
    </source>
</evidence>
<reference evidence="13 14" key="1">
    <citation type="submission" date="2019-10" db="EMBL/GenBank/DDBJ databases">
        <title>A soil myxobacterium in the family Polyangiaceae.</title>
        <authorList>
            <person name="Li Y."/>
            <person name="Wang J."/>
        </authorList>
    </citation>
    <scope>NUCLEOTIDE SEQUENCE [LARGE SCALE GENOMIC DNA]</scope>
    <source>
        <strain evidence="13 14">DSM 14734</strain>
    </source>
</reference>
<feature type="coiled-coil region" evidence="9">
    <location>
        <begin position="259"/>
        <end position="298"/>
    </location>
</feature>
<dbReference type="Proteomes" id="UP000440224">
    <property type="component" value="Unassembled WGS sequence"/>
</dbReference>
<dbReference type="InterPro" id="IPR007891">
    <property type="entry name" value="CHASE3"/>
</dbReference>
<dbReference type="AlphaFoldDB" id="A0A6N7PTZ3"/>
<keyword evidence="8" id="KW-0902">Two-component regulatory system</keyword>
<dbReference type="GO" id="GO:0000155">
    <property type="term" value="F:phosphorelay sensor kinase activity"/>
    <property type="evidence" value="ECO:0007669"/>
    <property type="project" value="InterPro"/>
</dbReference>
<evidence type="ECO:0000313" key="14">
    <source>
        <dbReference type="Proteomes" id="UP000440224"/>
    </source>
</evidence>
<dbReference type="SMART" id="SM00388">
    <property type="entry name" value="HisKA"/>
    <property type="match status" value="1"/>
</dbReference>
<dbReference type="SMART" id="SM00387">
    <property type="entry name" value="HATPase_c"/>
    <property type="match status" value="1"/>
</dbReference>
<evidence type="ECO:0000256" key="3">
    <source>
        <dbReference type="ARBA" id="ARBA00022553"/>
    </source>
</evidence>
<evidence type="ECO:0000256" key="11">
    <source>
        <dbReference type="SAM" id="Phobius"/>
    </source>
</evidence>
<dbReference type="PRINTS" id="PR00344">
    <property type="entry name" value="BCTRLSENSOR"/>
</dbReference>
<dbReference type="SUPFAM" id="SSF55874">
    <property type="entry name" value="ATPase domain of HSP90 chaperone/DNA topoisomerase II/histidine kinase"/>
    <property type="match status" value="1"/>
</dbReference>
<keyword evidence="6" id="KW-0418">Kinase</keyword>
<dbReference type="EMBL" id="WJIE01000003">
    <property type="protein sequence ID" value="MRG92281.1"/>
    <property type="molecule type" value="Genomic_DNA"/>
</dbReference>
<organism evidence="13 14">
    <name type="scientific">Polyangium spumosum</name>
    <dbReference type="NCBI Taxonomy" id="889282"/>
    <lineage>
        <taxon>Bacteria</taxon>
        <taxon>Pseudomonadati</taxon>
        <taxon>Myxococcota</taxon>
        <taxon>Polyangia</taxon>
        <taxon>Polyangiales</taxon>
        <taxon>Polyangiaceae</taxon>
        <taxon>Polyangium</taxon>
    </lineage>
</organism>
<dbReference type="PANTHER" id="PTHR42878">
    <property type="entry name" value="TWO-COMPONENT HISTIDINE KINASE"/>
    <property type="match status" value="1"/>
</dbReference>
<dbReference type="InterPro" id="IPR005467">
    <property type="entry name" value="His_kinase_dom"/>
</dbReference>
<dbReference type="FunFam" id="3.30.565.10:FF:000006">
    <property type="entry name" value="Sensor histidine kinase WalK"/>
    <property type="match status" value="1"/>
</dbReference>
<protein>
    <recommendedName>
        <fullName evidence="2">histidine kinase</fullName>
        <ecNumber evidence="2">2.7.13.3</ecNumber>
    </recommendedName>
</protein>
<evidence type="ECO:0000313" key="13">
    <source>
        <dbReference type="EMBL" id="MRG92281.1"/>
    </source>
</evidence>
<dbReference type="GO" id="GO:0000156">
    <property type="term" value="F:phosphorelay response regulator activity"/>
    <property type="evidence" value="ECO:0007669"/>
    <property type="project" value="TreeGrafter"/>
</dbReference>
<dbReference type="OrthoDB" id="5482626at2"/>